<evidence type="ECO:0000313" key="8">
    <source>
        <dbReference type="Proteomes" id="UP001497382"/>
    </source>
</evidence>
<dbReference type="InterPro" id="IPR029071">
    <property type="entry name" value="Ubiquitin-like_domsf"/>
</dbReference>
<feature type="lipid moiety-binding region" description="Phosphatidylserine amidated glycine; alternate" evidence="5">
    <location>
        <position position="115"/>
    </location>
</feature>
<accession>A0AAV2BFE3</accession>
<dbReference type="AlphaFoldDB" id="A0AAV2BFE3"/>
<organism evidence="7 8">
    <name type="scientific">Larinioides sclopetarius</name>
    <dbReference type="NCBI Taxonomy" id="280406"/>
    <lineage>
        <taxon>Eukaryota</taxon>
        <taxon>Metazoa</taxon>
        <taxon>Ecdysozoa</taxon>
        <taxon>Arthropoda</taxon>
        <taxon>Chelicerata</taxon>
        <taxon>Arachnida</taxon>
        <taxon>Araneae</taxon>
        <taxon>Araneomorphae</taxon>
        <taxon>Entelegynae</taxon>
        <taxon>Araneoidea</taxon>
        <taxon>Araneidae</taxon>
        <taxon>Larinioides</taxon>
    </lineage>
</organism>
<comment type="subcellular location">
    <subcellularLocation>
        <location evidence="1">Membrane</location>
    </subcellularLocation>
</comment>
<keyword evidence="3" id="KW-0472">Membrane</keyword>
<dbReference type="Gene3D" id="3.10.20.90">
    <property type="entry name" value="Phosphatidylinositol 3-kinase Catalytic Subunit, Chain A, domain 1"/>
    <property type="match status" value="1"/>
</dbReference>
<keyword evidence="8" id="KW-1185">Reference proteome</keyword>
<keyword evidence="4 5" id="KW-0449">Lipoprotein</keyword>
<evidence type="ECO:0000256" key="3">
    <source>
        <dbReference type="ARBA" id="ARBA00023136"/>
    </source>
</evidence>
<dbReference type="GO" id="GO:0016020">
    <property type="term" value="C:membrane"/>
    <property type="evidence" value="ECO:0007669"/>
    <property type="project" value="UniProtKB-SubCell"/>
</dbReference>
<evidence type="ECO:0000256" key="4">
    <source>
        <dbReference type="ARBA" id="ARBA00023288"/>
    </source>
</evidence>
<gene>
    <name evidence="7" type="ORF">LARSCL_LOCUS18828</name>
</gene>
<reference evidence="7 8" key="1">
    <citation type="submission" date="2024-04" db="EMBL/GenBank/DDBJ databases">
        <authorList>
            <person name="Rising A."/>
            <person name="Reimegard J."/>
            <person name="Sonavane S."/>
            <person name="Akerstrom W."/>
            <person name="Nylinder S."/>
            <person name="Hedman E."/>
            <person name="Kallberg Y."/>
        </authorList>
    </citation>
    <scope>NUCLEOTIDE SEQUENCE [LARGE SCALE GENOMIC DNA]</scope>
</reference>
<comment type="caution">
    <text evidence="7">The sequence shown here is derived from an EMBL/GenBank/DDBJ whole genome shotgun (WGS) entry which is preliminary data.</text>
</comment>
<evidence type="ECO:0000256" key="6">
    <source>
        <dbReference type="RuleBase" id="RU004384"/>
    </source>
</evidence>
<evidence type="ECO:0008006" key="9">
    <source>
        <dbReference type="Google" id="ProtNLM"/>
    </source>
</evidence>
<dbReference type="EMBL" id="CAXIEN010000350">
    <property type="protein sequence ID" value="CAL1294624.1"/>
    <property type="molecule type" value="Genomic_DNA"/>
</dbReference>
<dbReference type="Proteomes" id="UP001497382">
    <property type="component" value="Unassembled WGS sequence"/>
</dbReference>
<dbReference type="Pfam" id="PF02991">
    <property type="entry name" value="ATG8"/>
    <property type="match status" value="1"/>
</dbReference>
<dbReference type="SUPFAM" id="SSF54236">
    <property type="entry name" value="Ubiquitin-like"/>
    <property type="match status" value="1"/>
</dbReference>
<keyword evidence="6" id="KW-0072">Autophagy</keyword>
<evidence type="ECO:0000256" key="2">
    <source>
        <dbReference type="ARBA" id="ARBA00007293"/>
    </source>
</evidence>
<protein>
    <recommendedName>
        <fullName evidence="9">Autophagy-related protein</fullName>
    </recommendedName>
</protein>
<evidence type="ECO:0000256" key="5">
    <source>
        <dbReference type="PIRSR" id="PIRSR604241-50"/>
    </source>
</evidence>
<dbReference type="PANTHER" id="PTHR10969">
    <property type="entry name" value="MICROTUBULE-ASSOCIATED PROTEINS 1A/1B LIGHT CHAIN 3-RELATED"/>
    <property type="match status" value="1"/>
</dbReference>
<evidence type="ECO:0000256" key="1">
    <source>
        <dbReference type="ARBA" id="ARBA00004370"/>
    </source>
</evidence>
<proteinExistence type="inferred from homology"/>
<comment type="similarity">
    <text evidence="2 6">Belongs to the ATG8 family.</text>
</comment>
<evidence type="ECO:0000313" key="7">
    <source>
        <dbReference type="EMBL" id="CAL1294624.1"/>
    </source>
</evidence>
<dbReference type="GO" id="GO:0006914">
    <property type="term" value="P:autophagy"/>
    <property type="evidence" value="ECO:0007669"/>
    <property type="project" value="UniProtKB-KW"/>
</dbReference>
<name>A0AAV2BFE3_9ARAC</name>
<dbReference type="InterPro" id="IPR004241">
    <property type="entry name" value="Atg8-like"/>
</dbReference>
<sequence>MDFKRETSESRRREISKLLRKKTPDSVPVIITRMSSEKVLPRLESSNYLFRNDHQVMHLMVYLRSKLNIKPERCIFLVTKGNILCPSSYICELYEKYRHEDDILHISYGSENVFG</sequence>